<dbReference type="EMBL" id="JAULSR010000009">
    <property type="protein sequence ID" value="KAK0612429.1"/>
    <property type="molecule type" value="Genomic_DNA"/>
</dbReference>
<dbReference type="InterPro" id="IPR013078">
    <property type="entry name" value="His_Pase_superF_clade-1"/>
</dbReference>
<comment type="caution">
    <text evidence="2">The sequence shown here is derived from an EMBL/GenBank/DDBJ whole genome shotgun (WGS) entry which is preliminary data.</text>
</comment>
<name>A0AA39W4T3_9PEZI</name>
<feature type="region of interest" description="Disordered" evidence="1">
    <location>
        <begin position="32"/>
        <end position="69"/>
    </location>
</feature>
<keyword evidence="3" id="KW-1185">Reference proteome</keyword>
<evidence type="ECO:0000256" key="1">
    <source>
        <dbReference type="SAM" id="MobiDB-lite"/>
    </source>
</evidence>
<dbReference type="AlphaFoldDB" id="A0AA39W4T3"/>
<evidence type="ECO:0000313" key="2">
    <source>
        <dbReference type="EMBL" id="KAK0612429.1"/>
    </source>
</evidence>
<proteinExistence type="predicted"/>
<reference evidence="2" key="1">
    <citation type="submission" date="2023-06" db="EMBL/GenBank/DDBJ databases">
        <title>Genome-scale phylogeny and comparative genomics of the fungal order Sordariales.</title>
        <authorList>
            <consortium name="Lawrence Berkeley National Laboratory"/>
            <person name="Hensen N."/>
            <person name="Bonometti L."/>
            <person name="Westerberg I."/>
            <person name="Brannstrom I.O."/>
            <person name="Guillou S."/>
            <person name="Cros-Aarteil S."/>
            <person name="Calhoun S."/>
            <person name="Haridas S."/>
            <person name="Kuo A."/>
            <person name="Mondo S."/>
            <person name="Pangilinan J."/>
            <person name="Riley R."/>
            <person name="LaButti K."/>
            <person name="Andreopoulos B."/>
            <person name="Lipzen A."/>
            <person name="Chen C."/>
            <person name="Yanf M."/>
            <person name="Daum C."/>
            <person name="Ng V."/>
            <person name="Clum A."/>
            <person name="Steindorff A."/>
            <person name="Ohm R."/>
            <person name="Martin F."/>
            <person name="Silar P."/>
            <person name="Natvig D."/>
            <person name="Lalanne C."/>
            <person name="Gautier V."/>
            <person name="Ament-velasquez S.L."/>
            <person name="Kruys A."/>
            <person name="Hutchinson M.I."/>
            <person name="Powell A.J."/>
            <person name="Barry K."/>
            <person name="Miller A.N."/>
            <person name="Grigoriev I.V."/>
            <person name="Debuchy R."/>
            <person name="Gladieux P."/>
            <person name="Thoren M.H."/>
            <person name="Johannesson H."/>
        </authorList>
    </citation>
    <scope>NUCLEOTIDE SEQUENCE</scope>
    <source>
        <strain evidence="2">SMH3391-2</strain>
    </source>
</reference>
<gene>
    <name evidence="2" type="ORF">B0T17DRAFT_543654</name>
</gene>
<sequence length="487" mass="53341">MCAALCREDNVAIVTSIYIYKLISPSVMLKDNPAASSSEPQRLKTTTQTCTSRISSPEMGSLSSQPNTEDQDISSVHIVFQRHAQAISNIADLDAHDGFSAEHLTLAQLTSLARTANGQHGGVAPSSMQTGVFLPDGLTEFGMSVTSRTFVNHVTSNGTSAGLGNVYMLVSSPLTRALQTLMLSSKAFNLVGPFHHPVGDSNGSLNGGGSANGHEEDDDKAKEATIRCHPGLQEATPWPQDFPALVRTDVDGRKTAPYIKLSGGKGSGCGAVMGEEEVDVTGILWAGGSLNKWKTLGDRMEAVMRTPDLMEIEDAVREARVWLRECALKVLEAHRKEGRRGTPRIVVCLHGGIINFVTQKWFCDFKKGEDGGWRWNGSGVLRNLEVNVYRFKGLEDEEAGLEEVDGDEYYERTLGSYYRCMKGEEGLAYRDEDGSLVDQKAIHWEFILDKAREVQWFAKERMEVLERLVMWTGCNGFLASLAVNGRG</sequence>
<dbReference type="SMART" id="SM00855">
    <property type="entry name" value="PGAM"/>
    <property type="match status" value="1"/>
</dbReference>
<feature type="compositionally biased region" description="Polar residues" evidence="1">
    <location>
        <begin position="34"/>
        <end position="55"/>
    </location>
</feature>
<organism evidence="2 3">
    <name type="scientific">Bombardia bombarda</name>
    <dbReference type="NCBI Taxonomy" id="252184"/>
    <lineage>
        <taxon>Eukaryota</taxon>
        <taxon>Fungi</taxon>
        <taxon>Dikarya</taxon>
        <taxon>Ascomycota</taxon>
        <taxon>Pezizomycotina</taxon>
        <taxon>Sordariomycetes</taxon>
        <taxon>Sordariomycetidae</taxon>
        <taxon>Sordariales</taxon>
        <taxon>Lasiosphaeriaceae</taxon>
        <taxon>Bombardia</taxon>
    </lineage>
</organism>
<evidence type="ECO:0000313" key="3">
    <source>
        <dbReference type="Proteomes" id="UP001174934"/>
    </source>
</evidence>
<feature type="region of interest" description="Disordered" evidence="1">
    <location>
        <begin position="201"/>
        <end position="222"/>
    </location>
</feature>
<accession>A0AA39W4T3</accession>
<dbReference type="Proteomes" id="UP001174934">
    <property type="component" value="Unassembled WGS sequence"/>
</dbReference>
<protein>
    <submittedName>
        <fullName evidence="2">Uncharacterized protein</fullName>
    </submittedName>
</protein>